<keyword evidence="1" id="KW-0328">Glycosyltransferase</keyword>
<accession>A0A938YDJ8</accession>
<evidence type="ECO:0000313" key="4">
    <source>
        <dbReference type="EMBL" id="MBM9467869.1"/>
    </source>
</evidence>
<dbReference type="Proteomes" id="UP000663792">
    <property type="component" value="Unassembled WGS sequence"/>
</dbReference>
<dbReference type="SUPFAM" id="SSF53756">
    <property type="entry name" value="UDP-Glycosyltransferase/glycogen phosphorylase"/>
    <property type="match status" value="1"/>
</dbReference>
<dbReference type="EMBL" id="JAERWK010000014">
    <property type="protein sequence ID" value="MBM9467869.1"/>
    <property type="molecule type" value="Genomic_DNA"/>
</dbReference>
<dbReference type="Pfam" id="PF13692">
    <property type="entry name" value="Glyco_trans_1_4"/>
    <property type="match status" value="1"/>
</dbReference>
<dbReference type="PANTHER" id="PTHR12526:SF510">
    <property type="entry name" value="D-INOSITOL 3-PHOSPHATE GLYCOSYLTRANSFERASE"/>
    <property type="match status" value="1"/>
</dbReference>
<reference evidence="4" key="1">
    <citation type="submission" date="2021-01" db="EMBL/GenBank/DDBJ databases">
        <title>YIM 132084 draft genome.</title>
        <authorList>
            <person name="An D."/>
        </authorList>
    </citation>
    <scope>NUCLEOTIDE SEQUENCE</scope>
    <source>
        <strain evidence="4">YIM 132084</strain>
    </source>
</reference>
<dbReference type="GO" id="GO:0016757">
    <property type="term" value="F:glycosyltransferase activity"/>
    <property type="evidence" value="ECO:0007669"/>
    <property type="project" value="UniProtKB-KW"/>
</dbReference>
<keyword evidence="5" id="KW-1185">Reference proteome</keyword>
<dbReference type="CDD" id="cd03801">
    <property type="entry name" value="GT4_PimA-like"/>
    <property type="match status" value="1"/>
</dbReference>
<evidence type="ECO:0000259" key="3">
    <source>
        <dbReference type="Pfam" id="PF13439"/>
    </source>
</evidence>
<proteinExistence type="predicted"/>
<name>A0A938YDJ8_9ACTN</name>
<evidence type="ECO:0000256" key="1">
    <source>
        <dbReference type="ARBA" id="ARBA00022676"/>
    </source>
</evidence>
<evidence type="ECO:0000313" key="5">
    <source>
        <dbReference type="Proteomes" id="UP000663792"/>
    </source>
</evidence>
<sequence length="387" mass="42727">MRYVVNAVTMAPIGGVEMSTTQVNRRLAERGHEVHALYRDPGVLLPEWQSFARSVVRVPSFDWHRDRAARELWQLRPAVQAARAARPDVIYLNRVEQIGWGLAAAGASRASLVVHLRNQPSFPGMKVVSRMTARFIAVSECMRRIWIDSGVEPDKITTVHNGILAEDYPVGGLAERAAARAELGLPRDAFIPLYLGRVAPEKGVPTLLQAWRRLGWSTDDARLLLVGTESSGPEYEHLLEVRRDEPAGLHWLPKRRDVITALHAADVVVLPALWEEPFGRVVIEAMATGRPIVASRVGGIPEIMTGEAAQWLVEPGDADAIAAQLAALRDWRRDDPGLADRCVQHVRREFSLDRTADGVESVLQDVVHSRRRAGRAGGRQLAGATAK</sequence>
<dbReference type="Pfam" id="PF13439">
    <property type="entry name" value="Glyco_transf_4"/>
    <property type="match status" value="1"/>
</dbReference>
<dbReference type="RefSeq" id="WP_205260832.1">
    <property type="nucleotide sequence ID" value="NZ_JAERWK010000014.1"/>
</dbReference>
<comment type="caution">
    <text evidence="4">The sequence shown here is derived from an EMBL/GenBank/DDBJ whole genome shotgun (WGS) entry which is preliminary data.</text>
</comment>
<dbReference type="AlphaFoldDB" id="A0A938YDJ8"/>
<organism evidence="4 5">
    <name type="scientific">Nakamurella leprariae</name>
    <dbReference type="NCBI Taxonomy" id="2803911"/>
    <lineage>
        <taxon>Bacteria</taxon>
        <taxon>Bacillati</taxon>
        <taxon>Actinomycetota</taxon>
        <taxon>Actinomycetes</taxon>
        <taxon>Nakamurellales</taxon>
        <taxon>Nakamurellaceae</taxon>
        <taxon>Nakamurella</taxon>
    </lineage>
</organism>
<keyword evidence="2" id="KW-0808">Transferase</keyword>
<gene>
    <name evidence="4" type="ORF">JL106_11300</name>
</gene>
<dbReference type="InterPro" id="IPR028098">
    <property type="entry name" value="Glyco_trans_4-like_N"/>
</dbReference>
<dbReference type="PANTHER" id="PTHR12526">
    <property type="entry name" value="GLYCOSYLTRANSFERASE"/>
    <property type="match status" value="1"/>
</dbReference>
<feature type="domain" description="Glycosyltransferase subfamily 4-like N-terminal" evidence="3">
    <location>
        <begin position="13"/>
        <end position="163"/>
    </location>
</feature>
<protein>
    <submittedName>
        <fullName evidence="4">Glycosyltransferase family 4 protein</fullName>
    </submittedName>
</protein>
<dbReference type="Gene3D" id="3.40.50.2000">
    <property type="entry name" value="Glycogen Phosphorylase B"/>
    <property type="match status" value="2"/>
</dbReference>
<evidence type="ECO:0000256" key="2">
    <source>
        <dbReference type="ARBA" id="ARBA00022679"/>
    </source>
</evidence>